<dbReference type="EMBL" id="PDJC01000001">
    <property type="protein sequence ID" value="PFG15990.1"/>
    <property type="molecule type" value="Genomic_DNA"/>
</dbReference>
<dbReference type="Proteomes" id="UP000226079">
    <property type="component" value="Unassembled WGS sequence"/>
</dbReference>
<dbReference type="PANTHER" id="PTHR43415">
    <property type="entry name" value="SPERMIDINE N(1)-ACETYLTRANSFERASE"/>
    <property type="match status" value="1"/>
</dbReference>
<dbReference type="Gene3D" id="3.40.630.30">
    <property type="match status" value="1"/>
</dbReference>
<keyword evidence="2" id="KW-0808">Transferase</keyword>
<dbReference type="AlphaFoldDB" id="A0A2A9CQR4"/>
<reference evidence="2 3" key="1">
    <citation type="submission" date="2017-10" db="EMBL/GenBank/DDBJ databases">
        <title>Sequencing the genomes of 1000 actinobacteria strains.</title>
        <authorList>
            <person name="Klenk H.-P."/>
        </authorList>
    </citation>
    <scope>NUCLEOTIDE SEQUENCE [LARGE SCALE GENOMIC DNA]</scope>
    <source>
        <strain evidence="2 3">DSM 15597</strain>
    </source>
</reference>
<accession>A0A2A9CQR4</accession>
<dbReference type="GO" id="GO:0016747">
    <property type="term" value="F:acyltransferase activity, transferring groups other than amino-acyl groups"/>
    <property type="evidence" value="ECO:0007669"/>
    <property type="project" value="InterPro"/>
</dbReference>
<evidence type="ECO:0000259" key="1">
    <source>
        <dbReference type="PROSITE" id="PS51186"/>
    </source>
</evidence>
<organism evidence="2 3">
    <name type="scientific">Propionicimonas paludicola</name>
    <dbReference type="NCBI Taxonomy" id="185243"/>
    <lineage>
        <taxon>Bacteria</taxon>
        <taxon>Bacillati</taxon>
        <taxon>Actinomycetota</taxon>
        <taxon>Actinomycetes</taxon>
        <taxon>Propionibacteriales</taxon>
        <taxon>Nocardioidaceae</taxon>
        <taxon>Propionicimonas</taxon>
    </lineage>
</organism>
<gene>
    <name evidence="2" type="ORF">ATK74_0514</name>
</gene>
<dbReference type="SUPFAM" id="SSF55729">
    <property type="entry name" value="Acyl-CoA N-acyltransferases (Nat)"/>
    <property type="match status" value="1"/>
</dbReference>
<proteinExistence type="predicted"/>
<evidence type="ECO:0000313" key="2">
    <source>
        <dbReference type="EMBL" id="PFG15990.1"/>
    </source>
</evidence>
<feature type="domain" description="N-acetyltransferase" evidence="1">
    <location>
        <begin position="9"/>
        <end position="167"/>
    </location>
</feature>
<dbReference type="PROSITE" id="PS51186">
    <property type="entry name" value="GNAT"/>
    <property type="match status" value="1"/>
</dbReference>
<dbReference type="InterPro" id="IPR000182">
    <property type="entry name" value="GNAT_dom"/>
</dbReference>
<sequence>MRYDLSPEVQLRSLVAADAVVFAAWGKDRVFCEHADWSLGTSAAGRRNWWRAMIAEPPPDLIRRAACVSGEVVGYIDLHGSEPDRRELGYLIGGRDRWGRGLGTLVARAGLAYGFEVLGLQTIWAEAVDANAASVAILRRLGMRETGLGAEAEFLGIRSCYRQFELSEAEFAAGSA</sequence>
<evidence type="ECO:0000313" key="3">
    <source>
        <dbReference type="Proteomes" id="UP000226079"/>
    </source>
</evidence>
<dbReference type="PANTHER" id="PTHR43415:SF3">
    <property type="entry name" value="GNAT-FAMILY ACETYLTRANSFERASE"/>
    <property type="match status" value="1"/>
</dbReference>
<dbReference type="RefSeq" id="WP_169923697.1">
    <property type="nucleotide sequence ID" value="NZ_PDJC01000001.1"/>
</dbReference>
<name>A0A2A9CQR4_9ACTN</name>
<dbReference type="Pfam" id="PF13302">
    <property type="entry name" value="Acetyltransf_3"/>
    <property type="match status" value="1"/>
</dbReference>
<comment type="caution">
    <text evidence="2">The sequence shown here is derived from an EMBL/GenBank/DDBJ whole genome shotgun (WGS) entry which is preliminary data.</text>
</comment>
<dbReference type="InterPro" id="IPR016181">
    <property type="entry name" value="Acyl_CoA_acyltransferase"/>
</dbReference>
<keyword evidence="3" id="KW-1185">Reference proteome</keyword>
<protein>
    <submittedName>
        <fullName evidence="2">RimJ/RimL family protein N-acetyltransferase</fullName>
    </submittedName>
</protein>